<evidence type="ECO:0000256" key="1">
    <source>
        <dbReference type="SAM" id="Phobius"/>
    </source>
</evidence>
<feature type="transmembrane region" description="Helical" evidence="1">
    <location>
        <begin position="44"/>
        <end position="69"/>
    </location>
</feature>
<gene>
    <name evidence="2" type="ORF">FXV83_42220</name>
</gene>
<evidence type="ECO:0000313" key="2">
    <source>
        <dbReference type="EMBL" id="TYO60742.1"/>
    </source>
</evidence>
<keyword evidence="1" id="KW-1133">Transmembrane helix</keyword>
<dbReference type="AlphaFoldDB" id="A0A5S4Y9S9"/>
<keyword evidence="1" id="KW-0812">Transmembrane</keyword>
<name>A0A5S4Y9S9_9BRAD</name>
<sequence>MPDRASVLSFVTPPLLMVGVAPVSVVIVVLIVSVGGVVSTCPVLTVAVSADVVVVLPALSVALAVKLWLPSRSAAVV</sequence>
<dbReference type="Proteomes" id="UP000324797">
    <property type="component" value="Unassembled WGS sequence"/>
</dbReference>
<organism evidence="2 3">
    <name type="scientific">Bradyrhizobium hipponense</name>
    <dbReference type="NCBI Taxonomy" id="2605638"/>
    <lineage>
        <taxon>Bacteria</taxon>
        <taxon>Pseudomonadati</taxon>
        <taxon>Pseudomonadota</taxon>
        <taxon>Alphaproteobacteria</taxon>
        <taxon>Hyphomicrobiales</taxon>
        <taxon>Nitrobacteraceae</taxon>
        <taxon>Bradyrhizobium</taxon>
    </lineage>
</organism>
<reference evidence="2 3" key="1">
    <citation type="submission" date="2019-08" db="EMBL/GenBank/DDBJ databases">
        <title>Bradyrhizobium hipponensis sp. nov., a rhizobium isolated from a Lupinus angustifolius root nodule in Tunisia.</title>
        <authorList>
            <person name="Off K."/>
            <person name="Rejili M."/>
            <person name="Mars M."/>
            <person name="Brachmann A."/>
            <person name="Marin M."/>
        </authorList>
    </citation>
    <scope>NUCLEOTIDE SEQUENCE [LARGE SCALE GENOMIC DNA]</scope>
    <source>
        <strain evidence="3">aSej3</strain>
    </source>
</reference>
<accession>A0A5S4Y9S9</accession>
<feature type="transmembrane region" description="Helical" evidence="1">
    <location>
        <begin position="7"/>
        <end position="32"/>
    </location>
</feature>
<comment type="caution">
    <text evidence="2">The sequence shown here is derived from an EMBL/GenBank/DDBJ whole genome shotgun (WGS) entry which is preliminary data.</text>
</comment>
<protein>
    <submittedName>
        <fullName evidence="2">Uncharacterized protein</fullName>
    </submittedName>
</protein>
<evidence type="ECO:0000313" key="3">
    <source>
        <dbReference type="Proteomes" id="UP000324797"/>
    </source>
</evidence>
<keyword evidence="1" id="KW-0472">Membrane</keyword>
<dbReference type="EMBL" id="VSTH01000307">
    <property type="protein sequence ID" value="TYO60742.1"/>
    <property type="molecule type" value="Genomic_DNA"/>
</dbReference>
<proteinExistence type="predicted"/>
<keyword evidence="3" id="KW-1185">Reference proteome</keyword>